<keyword evidence="3 5" id="KW-0808">Transferase</keyword>
<dbReference type="InterPro" id="IPR044135">
    <property type="entry name" value="Met-tRNA-FMT_C"/>
</dbReference>
<evidence type="ECO:0000259" key="7">
    <source>
        <dbReference type="Pfam" id="PF02911"/>
    </source>
</evidence>
<dbReference type="SUPFAM" id="SSF53328">
    <property type="entry name" value="Formyltransferase"/>
    <property type="match status" value="1"/>
</dbReference>
<organism evidence="8 9">
    <name type="scientific">Nocardioides donggukensis</name>
    <dbReference type="NCBI Taxonomy" id="2774019"/>
    <lineage>
        <taxon>Bacteria</taxon>
        <taxon>Bacillati</taxon>
        <taxon>Actinomycetota</taxon>
        <taxon>Actinomycetes</taxon>
        <taxon>Propionibacteriales</taxon>
        <taxon>Nocardioidaceae</taxon>
        <taxon>Nocardioides</taxon>
    </lineage>
</organism>
<comment type="caution">
    <text evidence="8">The sequence shown here is derived from an EMBL/GenBank/DDBJ whole genome shotgun (WGS) entry which is preliminary data.</text>
</comment>
<dbReference type="AlphaFoldDB" id="A0A927K362"/>
<evidence type="ECO:0000256" key="1">
    <source>
        <dbReference type="ARBA" id="ARBA00010699"/>
    </source>
</evidence>
<comment type="similarity">
    <text evidence="1 5">Belongs to the Fmt family.</text>
</comment>
<dbReference type="EMBL" id="JACYXZ010000002">
    <property type="protein sequence ID" value="MBD8869727.1"/>
    <property type="molecule type" value="Genomic_DNA"/>
</dbReference>
<keyword evidence="4 5" id="KW-0648">Protein biosynthesis</keyword>
<comment type="catalytic activity">
    <reaction evidence="5">
        <text>L-methionyl-tRNA(fMet) + (6R)-10-formyltetrahydrofolate = N-formyl-L-methionyl-tRNA(fMet) + (6S)-5,6,7,8-tetrahydrofolate + H(+)</text>
        <dbReference type="Rhea" id="RHEA:24380"/>
        <dbReference type="Rhea" id="RHEA-COMP:9952"/>
        <dbReference type="Rhea" id="RHEA-COMP:9953"/>
        <dbReference type="ChEBI" id="CHEBI:15378"/>
        <dbReference type="ChEBI" id="CHEBI:57453"/>
        <dbReference type="ChEBI" id="CHEBI:78530"/>
        <dbReference type="ChEBI" id="CHEBI:78844"/>
        <dbReference type="ChEBI" id="CHEBI:195366"/>
        <dbReference type="EC" id="2.1.2.9"/>
    </reaction>
</comment>
<dbReference type="GO" id="GO:0005829">
    <property type="term" value="C:cytosol"/>
    <property type="evidence" value="ECO:0007669"/>
    <property type="project" value="TreeGrafter"/>
</dbReference>
<evidence type="ECO:0000313" key="8">
    <source>
        <dbReference type="EMBL" id="MBD8869727.1"/>
    </source>
</evidence>
<reference evidence="8" key="1">
    <citation type="submission" date="2020-09" db="EMBL/GenBank/DDBJ databases">
        <title>Nocardioides sp. strain MJB4 16S ribosomal RNA gene Genome sequencing and assembly.</title>
        <authorList>
            <person name="Kim I."/>
        </authorList>
    </citation>
    <scope>NUCLEOTIDE SEQUENCE</scope>
    <source>
        <strain evidence="8">MJB4</strain>
    </source>
</reference>
<dbReference type="Pfam" id="PF00551">
    <property type="entry name" value="Formyl_trans_N"/>
    <property type="match status" value="1"/>
</dbReference>
<sequence length="312" mass="32891">MRVVFAGTPEVAVPALDAVAASGHDLVGVVTRPDAPSGRGRRLVASPVAVRAEELGVPVLKPEHPRDPDFQERLRALAPDCCPVVAYGALLPQSALDIPRHGWVNLHFSCLPAWRGAAPVQHALWAGDEITGATTFRIVKELDAGPTFGVMTERIRATDTAGDLLARLAEGGAGLLVRTLDGIADGSLEARPQPDDGVSFAPKILVEDARIDWTRPAVAVDRLVRACTPGPGAWTMLDGERMKIGPVTPADGDLPDALPPGRLEVTKQAVFVGTGTTPVRLGEVKAFGKRQMAAADWARGTRPEPGTGFEDG</sequence>
<dbReference type="GO" id="GO:0004479">
    <property type="term" value="F:methionyl-tRNA formyltransferase activity"/>
    <property type="evidence" value="ECO:0007669"/>
    <property type="project" value="UniProtKB-UniRule"/>
</dbReference>
<dbReference type="CDD" id="cd08704">
    <property type="entry name" value="Met_tRNA_FMT_C"/>
    <property type="match status" value="1"/>
</dbReference>
<dbReference type="InterPro" id="IPR036477">
    <property type="entry name" value="Formyl_transf_N_sf"/>
</dbReference>
<dbReference type="InterPro" id="IPR005794">
    <property type="entry name" value="Fmt"/>
</dbReference>
<name>A0A927K362_9ACTN</name>
<comment type="function">
    <text evidence="5">Attaches a formyl group to the free amino group of methionyl-tRNA(fMet). The formyl group appears to play a dual role in the initiator identity of N-formylmethionyl-tRNA by promoting its recognition by IF2 and preventing the misappropriation of this tRNA by the elongation apparatus.</text>
</comment>
<dbReference type="Proteomes" id="UP000616839">
    <property type="component" value="Unassembled WGS sequence"/>
</dbReference>
<feature type="binding site" evidence="5">
    <location>
        <begin position="109"/>
        <end position="112"/>
    </location>
    <ligand>
        <name>(6S)-5,6,7,8-tetrahydrofolate</name>
        <dbReference type="ChEBI" id="CHEBI:57453"/>
    </ligand>
</feature>
<dbReference type="NCBIfam" id="TIGR00460">
    <property type="entry name" value="fmt"/>
    <property type="match status" value="1"/>
</dbReference>
<dbReference type="InterPro" id="IPR011034">
    <property type="entry name" value="Formyl_transferase-like_C_sf"/>
</dbReference>
<dbReference type="CDD" id="cd08646">
    <property type="entry name" value="FMT_core_Met-tRNA-FMT_N"/>
    <property type="match status" value="1"/>
</dbReference>
<protein>
    <recommendedName>
        <fullName evidence="2 5">Methionyl-tRNA formyltransferase</fullName>
        <ecNumber evidence="2 5">2.1.2.9</ecNumber>
    </recommendedName>
</protein>
<evidence type="ECO:0000313" key="9">
    <source>
        <dbReference type="Proteomes" id="UP000616839"/>
    </source>
</evidence>
<accession>A0A927K362</accession>
<dbReference type="SUPFAM" id="SSF50486">
    <property type="entry name" value="FMT C-terminal domain-like"/>
    <property type="match status" value="1"/>
</dbReference>
<gene>
    <name evidence="5" type="primary">fmt</name>
    <name evidence="8" type="ORF">IE331_08825</name>
</gene>
<feature type="domain" description="Formyl transferase N-terminal" evidence="6">
    <location>
        <begin position="1"/>
        <end position="179"/>
    </location>
</feature>
<evidence type="ECO:0000259" key="6">
    <source>
        <dbReference type="Pfam" id="PF00551"/>
    </source>
</evidence>
<dbReference type="InterPro" id="IPR005793">
    <property type="entry name" value="Formyl_trans_C"/>
</dbReference>
<dbReference type="Pfam" id="PF02911">
    <property type="entry name" value="Formyl_trans_C"/>
    <property type="match status" value="1"/>
</dbReference>
<keyword evidence="9" id="KW-1185">Reference proteome</keyword>
<dbReference type="EC" id="2.1.2.9" evidence="2 5"/>
<dbReference type="PANTHER" id="PTHR11138:SF5">
    <property type="entry name" value="METHIONYL-TRNA FORMYLTRANSFERASE, MITOCHONDRIAL"/>
    <property type="match status" value="1"/>
</dbReference>
<evidence type="ECO:0000256" key="2">
    <source>
        <dbReference type="ARBA" id="ARBA00012261"/>
    </source>
</evidence>
<proteinExistence type="inferred from homology"/>
<dbReference type="RefSeq" id="WP_192142599.1">
    <property type="nucleotide sequence ID" value="NZ_JACYXZ010000002.1"/>
</dbReference>
<evidence type="ECO:0000256" key="5">
    <source>
        <dbReference type="HAMAP-Rule" id="MF_00182"/>
    </source>
</evidence>
<dbReference type="Gene3D" id="3.40.50.12230">
    <property type="match status" value="1"/>
</dbReference>
<dbReference type="InterPro" id="IPR002376">
    <property type="entry name" value="Formyl_transf_N"/>
</dbReference>
<dbReference type="InterPro" id="IPR041711">
    <property type="entry name" value="Met-tRNA-FMT_N"/>
</dbReference>
<feature type="domain" description="Formyl transferase C-terminal" evidence="7">
    <location>
        <begin position="203"/>
        <end position="301"/>
    </location>
</feature>
<dbReference type="FunFam" id="3.40.50.12230:FF:000001">
    <property type="entry name" value="Methionyl-tRNA formyltransferase"/>
    <property type="match status" value="1"/>
</dbReference>
<evidence type="ECO:0000256" key="4">
    <source>
        <dbReference type="ARBA" id="ARBA00022917"/>
    </source>
</evidence>
<dbReference type="PANTHER" id="PTHR11138">
    <property type="entry name" value="METHIONYL-TRNA FORMYLTRANSFERASE"/>
    <property type="match status" value="1"/>
</dbReference>
<evidence type="ECO:0000256" key="3">
    <source>
        <dbReference type="ARBA" id="ARBA00022679"/>
    </source>
</evidence>
<dbReference type="HAMAP" id="MF_00182">
    <property type="entry name" value="Formyl_trans"/>
    <property type="match status" value="1"/>
</dbReference>